<evidence type="ECO:0000256" key="10">
    <source>
        <dbReference type="ARBA" id="ARBA00023004"/>
    </source>
</evidence>
<feature type="region of interest" description="Disordered" evidence="16">
    <location>
        <begin position="91"/>
        <end position="131"/>
    </location>
</feature>
<dbReference type="InterPro" id="IPR008427">
    <property type="entry name" value="Extracellular_membr_CFEM_dom"/>
</dbReference>
<dbReference type="SMART" id="SM00747">
    <property type="entry name" value="CFEM"/>
    <property type="match status" value="1"/>
</dbReference>
<gene>
    <name evidence="19" type="ORF">TWF718_003666</name>
</gene>
<accession>A0AAN8NA59</accession>
<feature type="disulfide bond" evidence="15">
    <location>
        <begin position="41"/>
        <end position="48"/>
    </location>
</feature>
<evidence type="ECO:0000256" key="16">
    <source>
        <dbReference type="SAM" id="MobiDB-lite"/>
    </source>
</evidence>
<feature type="binding site" description="axial binding residue" evidence="15">
    <location>
        <position position="45"/>
    </location>
    <ligand>
        <name>heme</name>
        <dbReference type="ChEBI" id="CHEBI:30413"/>
    </ligand>
    <ligandPart>
        <name>Fe</name>
        <dbReference type="ChEBI" id="CHEBI:18248"/>
    </ligandPart>
</feature>
<evidence type="ECO:0000256" key="4">
    <source>
        <dbReference type="ARBA" id="ARBA00022475"/>
    </source>
</evidence>
<sequence length="131" mass="13531">MKFSTVILAVATFATAAFAQIDKFPSCGQTCLISNIGSAGCTGIDIPCICNSKPFFDKVVPCIDSSCSAADQEKSIAAAVGLCKDANPNVGDWLPKPPTTTAPPATTTPPAPTNTGKPSPCKPKLRFARNL</sequence>
<keyword evidence="12 15" id="KW-1015">Disulfide bond</keyword>
<comment type="subcellular location">
    <subcellularLocation>
        <location evidence="1">Cell membrane</location>
        <topology evidence="1">Lipid-anchor</topology>
        <topology evidence="1">GPI-anchor</topology>
    </subcellularLocation>
    <subcellularLocation>
        <location evidence="2">Secreted</location>
    </subcellularLocation>
</comment>
<feature type="disulfide bond" evidence="15">
    <location>
        <begin position="27"/>
        <end position="67"/>
    </location>
</feature>
<evidence type="ECO:0000256" key="3">
    <source>
        <dbReference type="ARBA" id="ARBA00010031"/>
    </source>
</evidence>
<feature type="domain" description="CFEM" evidence="18">
    <location>
        <begin position="1"/>
        <end position="110"/>
    </location>
</feature>
<dbReference type="InterPro" id="IPR051735">
    <property type="entry name" value="CFEM_domain"/>
</dbReference>
<feature type="chain" id="PRO_5042988162" description="CFEM domain-containing protein" evidence="17">
    <location>
        <begin position="20"/>
        <end position="131"/>
    </location>
</feature>
<evidence type="ECO:0000313" key="20">
    <source>
        <dbReference type="Proteomes" id="UP001313282"/>
    </source>
</evidence>
<evidence type="ECO:0000256" key="13">
    <source>
        <dbReference type="ARBA" id="ARBA00023180"/>
    </source>
</evidence>
<protein>
    <recommendedName>
        <fullName evidence="18">CFEM domain-containing protein</fullName>
    </recommendedName>
</protein>
<keyword evidence="8 15" id="KW-0479">Metal-binding</keyword>
<dbReference type="PANTHER" id="PTHR37928:SF2">
    <property type="entry name" value="GPI ANCHORED CFEM DOMAIN PROTEIN (AFU_ORTHOLOGUE AFUA_6G10580)"/>
    <property type="match status" value="1"/>
</dbReference>
<feature type="disulfide bond" evidence="15">
    <location>
        <begin position="31"/>
        <end position="62"/>
    </location>
</feature>
<dbReference type="GO" id="GO:0005576">
    <property type="term" value="C:extracellular region"/>
    <property type="evidence" value="ECO:0007669"/>
    <property type="project" value="UniProtKB-SubCell"/>
</dbReference>
<dbReference type="PANTHER" id="PTHR37928">
    <property type="entry name" value="CFEM DOMAIN PROTEIN (AFU_ORTHOLOGUE AFUA_6G14090)"/>
    <property type="match status" value="1"/>
</dbReference>
<proteinExistence type="inferred from homology"/>
<evidence type="ECO:0000256" key="7">
    <source>
        <dbReference type="ARBA" id="ARBA00022622"/>
    </source>
</evidence>
<dbReference type="Proteomes" id="UP001313282">
    <property type="component" value="Unassembled WGS sequence"/>
</dbReference>
<dbReference type="GO" id="GO:0098552">
    <property type="term" value="C:side of membrane"/>
    <property type="evidence" value="ECO:0007669"/>
    <property type="project" value="UniProtKB-KW"/>
</dbReference>
<keyword evidence="5" id="KW-0964">Secreted</keyword>
<name>A0AAN8NA59_9PEZI</name>
<evidence type="ECO:0000256" key="2">
    <source>
        <dbReference type="ARBA" id="ARBA00004613"/>
    </source>
</evidence>
<dbReference type="GO" id="GO:0005886">
    <property type="term" value="C:plasma membrane"/>
    <property type="evidence" value="ECO:0007669"/>
    <property type="project" value="UniProtKB-SubCell"/>
</dbReference>
<comment type="similarity">
    <text evidence="3">Belongs to the RBT5 family.</text>
</comment>
<feature type="compositionally biased region" description="Pro residues" evidence="16">
    <location>
        <begin position="95"/>
        <end position="112"/>
    </location>
</feature>
<dbReference type="GO" id="GO:0046872">
    <property type="term" value="F:metal ion binding"/>
    <property type="evidence" value="ECO:0007669"/>
    <property type="project" value="UniProtKB-UniRule"/>
</dbReference>
<evidence type="ECO:0000256" key="14">
    <source>
        <dbReference type="ARBA" id="ARBA00023288"/>
    </source>
</evidence>
<feature type="disulfide bond" evidence="15">
    <location>
        <begin position="50"/>
        <end position="83"/>
    </location>
</feature>
<keyword evidence="13" id="KW-0325">Glycoprotein</keyword>
<evidence type="ECO:0000256" key="17">
    <source>
        <dbReference type="SAM" id="SignalP"/>
    </source>
</evidence>
<dbReference type="AlphaFoldDB" id="A0AAN8NA59"/>
<dbReference type="EMBL" id="JAVHNR010000002">
    <property type="protein sequence ID" value="KAK6350475.1"/>
    <property type="molecule type" value="Genomic_DNA"/>
</dbReference>
<keyword evidence="9 17" id="KW-0732">Signal</keyword>
<dbReference type="Pfam" id="PF05730">
    <property type="entry name" value="CFEM"/>
    <property type="match status" value="1"/>
</dbReference>
<keyword evidence="11" id="KW-0472">Membrane</keyword>
<reference evidence="19 20" key="1">
    <citation type="submission" date="2019-10" db="EMBL/GenBank/DDBJ databases">
        <authorList>
            <person name="Palmer J.M."/>
        </authorList>
    </citation>
    <scope>NUCLEOTIDE SEQUENCE [LARGE SCALE GENOMIC DNA]</scope>
    <source>
        <strain evidence="19 20">TWF718</strain>
    </source>
</reference>
<evidence type="ECO:0000256" key="8">
    <source>
        <dbReference type="ARBA" id="ARBA00022723"/>
    </source>
</evidence>
<keyword evidence="6 15" id="KW-0349">Heme</keyword>
<evidence type="ECO:0000256" key="11">
    <source>
        <dbReference type="ARBA" id="ARBA00023136"/>
    </source>
</evidence>
<evidence type="ECO:0000256" key="15">
    <source>
        <dbReference type="PROSITE-ProRule" id="PRU01356"/>
    </source>
</evidence>
<evidence type="ECO:0000313" key="19">
    <source>
        <dbReference type="EMBL" id="KAK6350475.1"/>
    </source>
</evidence>
<keyword evidence="10 15" id="KW-0408">Iron</keyword>
<comment type="caution">
    <text evidence="19">The sequence shown here is derived from an EMBL/GenBank/DDBJ whole genome shotgun (WGS) entry which is preliminary data.</text>
</comment>
<evidence type="ECO:0000256" key="9">
    <source>
        <dbReference type="ARBA" id="ARBA00022729"/>
    </source>
</evidence>
<evidence type="ECO:0000259" key="18">
    <source>
        <dbReference type="PROSITE" id="PS52012"/>
    </source>
</evidence>
<evidence type="ECO:0000256" key="1">
    <source>
        <dbReference type="ARBA" id="ARBA00004609"/>
    </source>
</evidence>
<organism evidence="19 20">
    <name type="scientific">Orbilia javanica</name>
    <dbReference type="NCBI Taxonomy" id="47235"/>
    <lineage>
        <taxon>Eukaryota</taxon>
        <taxon>Fungi</taxon>
        <taxon>Dikarya</taxon>
        <taxon>Ascomycota</taxon>
        <taxon>Pezizomycotina</taxon>
        <taxon>Orbiliomycetes</taxon>
        <taxon>Orbiliales</taxon>
        <taxon>Orbiliaceae</taxon>
        <taxon>Orbilia</taxon>
    </lineage>
</organism>
<keyword evidence="20" id="KW-1185">Reference proteome</keyword>
<keyword evidence="7" id="KW-0336">GPI-anchor</keyword>
<keyword evidence="4" id="KW-1003">Cell membrane</keyword>
<feature type="signal peptide" evidence="17">
    <location>
        <begin position="1"/>
        <end position="19"/>
    </location>
</feature>
<evidence type="ECO:0000256" key="5">
    <source>
        <dbReference type="ARBA" id="ARBA00022525"/>
    </source>
</evidence>
<evidence type="ECO:0000256" key="12">
    <source>
        <dbReference type="ARBA" id="ARBA00023157"/>
    </source>
</evidence>
<evidence type="ECO:0000256" key="6">
    <source>
        <dbReference type="ARBA" id="ARBA00022617"/>
    </source>
</evidence>
<dbReference type="PROSITE" id="PS52012">
    <property type="entry name" value="CFEM"/>
    <property type="match status" value="1"/>
</dbReference>
<keyword evidence="14" id="KW-0449">Lipoprotein</keyword>